<dbReference type="Proteomes" id="UP000319257">
    <property type="component" value="Unassembled WGS sequence"/>
</dbReference>
<dbReference type="InParanoid" id="A0A507APL5"/>
<dbReference type="GO" id="GO:0006351">
    <property type="term" value="P:DNA-templated transcription"/>
    <property type="evidence" value="ECO:0007669"/>
    <property type="project" value="InterPro"/>
</dbReference>
<dbReference type="OrthoDB" id="39175at2759"/>
<evidence type="ECO:0000259" key="5">
    <source>
        <dbReference type="PROSITE" id="PS50097"/>
    </source>
</evidence>
<dbReference type="RefSeq" id="XP_030988489.1">
    <property type="nucleotide sequence ID" value="XM_031136445.1"/>
</dbReference>
<accession>A0A507APL5</accession>
<dbReference type="SUPFAM" id="SSF57701">
    <property type="entry name" value="Zn2/Cys6 DNA-binding domain"/>
    <property type="match status" value="1"/>
</dbReference>
<dbReference type="SMART" id="SM00225">
    <property type="entry name" value="BTB"/>
    <property type="match status" value="1"/>
</dbReference>
<feature type="region of interest" description="Disordered" evidence="3">
    <location>
        <begin position="61"/>
        <end position="94"/>
    </location>
</feature>
<reference evidence="6 7" key="1">
    <citation type="submission" date="2019-06" db="EMBL/GenBank/DDBJ databases">
        <title>Draft genome sequence of the filamentous fungus Phialemoniopsis curvata isolated from diesel fuel.</title>
        <authorList>
            <person name="Varaljay V.A."/>
            <person name="Lyon W.J."/>
            <person name="Crouch A.L."/>
            <person name="Drake C.E."/>
            <person name="Hollomon J.M."/>
            <person name="Nadeau L.J."/>
            <person name="Nunn H.S."/>
            <person name="Stevenson B.S."/>
            <person name="Bojanowski C.L."/>
            <person name="Crookes-Goodson W.J."/>
        </authorList>
    </citation>
    <scope>NUCLEOTIDE SEQUENCE [LARGE SCALE GENOMIC DNA]</scope>
    <source>
        <strain evidence="6 7">D216</strain>
    </source>
</reference>
<dbReference type="EMBL" id="SKBQ01000009">
    <property type="protein sequence ID" value="TPX06778.1"/>
    <property type="molecule type" value="Genomic_DNA"/>
</dbReference>
<dbReference type="GO" id="GO:0000981">
    <property type="term" value="F:DNA-binding transcription factor activity, RNA polymerase II-specific"/>
    <property type="evidence" value="ECO:0007669"/>
    <property type="project" value="InterPro"/>
</dbReference>
<dbReference type="PROSITE" id="PS50097">
    <property type="entry name" value="BTB"/>
    <property type="match status" value="1"/>
</dbReference>
<dbReference type="CDD" id="cd12148">
    <property type="entry name" value="fungal_TF_MHR"/>
    <property type="match status" value="1"/>
</dbReference>
<evidence type="ECO:0000256" key="3">
    <source>
        <dbReference type="SAM" id="MobiDB-lite"/>
    </source>
</evidence>
<dbReference type="STRING" id="1093900.A0A507APL5"/>
<dbReference type="GO" id="GO:0008270">
    <property type="term" value="F:zinc ion binding"/>
    <property type="evidence" value="ECO:0007669"/>
    <property type="project" value="InterPro"/>
</dbReference>
<dbReference type="SMART" id="SM00906">
    <property type="entry name" value="Fungal_trans"/>
    <property type="match status" value="1"/>
</dbReference>
<dbReference type="Gene3D" id="3.30.710.10">
    <property type="entry name" value="Potassium Channel Kv1.1, Chain A"/>
    <property type="match status" value="1"/>
</dbReference>
<gene>
    <name evidence="6" type="ORF">E0L32_002274</name>
</gene>
<dbReference type="InterPro" id="IPR000210">
    <property type="entry name" value="BTB/POZ_dom"/>
</dbReference>
<dbReference type="CDD" id="cd00067">
    <property type="entry name" value="GAL4"/>
    <property type="match status" value="1"/>
</dbReference>
<dbReference type="Pfam" id="PF00172">
    <property type="entry name" value="Zn_clus"/>
    <property type="match status" value="1"/>
</dbReference>
<protein>
    <recommendedName>
        <fullName evidence="8">Zn(2)-C6 fungal-type domain-containing protein</fullName>
    </recommendedName>
</protein>
<evidence type="ECO:0008006" key="8">
    <source>
        <dbReference type="Google" id="ProtNLM"/>
    </source>
</evidence>
<dbReference type="InterPro" id="IPR050987">
    <property type="entry name" value="AtrR-like"/>
</dbReference>
<keyword evidence="7" id="KW-1185">Reference proteome</keyword>
<feature type="compositionally biased region" description="Polar residues" evidence="3">
    <location>
        <begin position="69"/>
        <end position="81"/>
    </location>
</feature>
<name>A0A507APL5_9PEZI</name>
<keyword evidence="1" id="KW-0479">Metal-binding</keyword>
<dbReference type="SUPFAM" id="SSF54695">
    <property type="entry name" value="POZ domain"/>
    <property type="match status" value="1"/>
</dbReference>
<evidence type="ECO:0000256" key="1">
    <source>
        <dbReference type="ARBA" id="ARBA00022723"/>
    </source>
</evidence>
<dbReference type="PROSITE" id="PS50048">
    <property type="entry name" value="ZN2_CY6_FUNGAL_2"/>
    <property type="match status" value="1"/>
</dbReference>
<dbReference type="InterPro" id="IPR011333">
    <property type="entry name" value="SKP1/BTB/POZ_sf"/>
</dbReference>
<dbReference type="Pfam" id="PF00651">
    <property type="entry name" value="BTB"/>
    <property type="match status" value="1"/>
</dbReference>
<dbReference type="GeneID" id="41969721"/>
<feature type="domain" description="BTB" evidence="5">
    <location>
        <begin position="794"/>
        <end position="862"/>
    </location>
</feature>
<feature type="domain" description="Zn(2)-C6 fungal-type" evidence="4">
    <location>
        <begin position="16"/>
        <end position="36"/>
    </location>
</feature>
<dbReference type="PANTHER" id="PTHR46910:SF25">
    <property type="entry name" value="ABC-TRANSPORTER-REGULATING TRANSCRIPTION FACTOR"/>
    <property type="match status" value="1"/>
</dbReference>
<proteinExistence type="predicted"/>
<comment type="caution">
    <text evidence="6">The sequence shown here is derived from an EMBL/GenBank/DDBJ whole genome shotgun (WGS) entry which is preliminary data.</text>
</comment>
<sequence>MTNTADINPAKRRAIACLHCREKKVKCDGSRPCGYCAYGTGDRGLTPREGRLLASSGDSIRVYAGPTPAASNRSPQQQSSAAREEIRMDSFNESSSEGLFIPISEMDRRGSIESYQTTQHGAMPAENHSHSVSPVSNMLPDSNSPMAMPTIMSPPVTASGTVPFTDFGSLWDIDHVETRTSISSNSTGAESRHSVDTSVIEPNMANEYHGATSILAICSSAAIDWVTQQTQNKQYPRISSTMMSMIGEELKLQNWFSNQRAPEPDFQTAWRYYEAYFQQADASFPVLHRPSFEARLRQTFTQQSHAQDDPAWYALRNTVYAAGKRQLLSNDSEHHSFSYVQDQCWPYFENAMSVHTELLFTRVSIMGVQALIAMVRSLRAFEFWGMVIDHPILFSQQAMFVEGLGSPCLEYMLCTSASRLAQSQGLHRHPPKDCKFTDAQISQRSLLFWSIYCYDKHISLRAGRPSAIDDRDITCSIPRFPASKGLEGIFISKVVEHARLSSDITAWMSVFRSKNIPLEESIRQLQKLDSRMSRWAESLPVPLRPGSDLKRFTAVKAGLHPNQIIYVHYAYHGATIVLNSMFSWPWLAPIMSVGNEALYEKQALKSTPLVVKAARAIINLTHYIEIDCSTPVWLFFYYPFMAFVNLFVYIIRFPKLSTIQMDLSLLDVISGYFGRLELATGAKKSFPFVRDLAQCAHAVVARSQPGLLTADHDHEGPTIQSASDTAYESARLFTETDGISADGQVDLDMVLDGASSVFPDSLAHVTSHIVDLDFSTHDPLLGFMDTDLSWGEGSDITIKCEDREWRLHKAILRAGSRYFRAAFNERRFIESRCTEMVLDEVNPEHFDWVVKFIYSQEVSHVMGPAASSDLLGFFRLFDAADYFGVDILAGLAKGEIQTRLDRRCEHVKSEYAQYYESYGGECSALFRIFFNDWFGKTLFEAIDFAFRPGSRPHPLRGCLVDIFSISRLPHKGLPSRLPLLDDKTRSEILERPRFAEELRQNRHLHPACRKAIFGW</sequence>
<dbReference type="InterPro" id="IPR036864">
    <property type="entry name" value="Zn2-C6_fun-type_DNA-bd_sf"/>
</dbReference>
<evidence type="ECO:0000313" key="7">
    <source>
        <dbReference type="Proteomes" id="UP000319257"/>
    </source>
</evidence>
<dbReference type="GO" id="GO:0003677">
    <property type="term" value="F:DNA binding"/>
    <property type="evidence" value="ECO:0007669"/>
    <property type="project" value="InterPro"/>
</dbReference>
<dbReference type="CDD" id="cd18186">
    <property type="entry name" value="BTB_POZ_ZBTB_KLHL-like"/>
    <property type="match status" value="1"/>
</dbReference>
<organism evidence="6 7">
    <name type="scientific">Thyridium curvatum</name>
    <dbReference type="NCBI Taxonomy" id="1093900"/>
    <lineage>
        <taxon>Eukaryota</taxon>
        <taxon>Fungi</taxon>
        <taxon>Dikarya</taxon>
        <taxon>Ascomycota</taxon>
        <taxon>Pezizomycotina</taxon>
        <taxon>Sordariomycetes</taxon>
        <taxon>Sordariomycetidae</taxon>
        <taxon>Thyridiales</taxon>
        <taxon>Thyridiaceae</taxon>
        <taxon>Thyridium</taxon>
    </lineage>
</organism>
<dbReference type="Pfam" id="PF04082">
    <property type="entry name" value="Fungal_trans"/>
    <property type="match status" value="1"/>
</dbReference>
<dbReference type="InterPro" id="IPR007219">
    <property type="entry name" value="XnlR_reg_dom"/>
</dbReference>
<dbReference type="PANTHER" id="PTHR46910">
    <property type="entry name" value="TRANSCRIPTION FACTOR PDR1"/>
    <property type="match status" value="1"/>
</dbReference>
<evidence type="ECO:0000313" key="6">
    <source>
        <dbReference type="EMBL" id="TPX06778.1"/>
    </source>
</evidence>
<dbReference type="AlphaFoldDB" id="A0A507APL5"/>
<evidence type="ECO:0000259" key="4">
    <source>
        <dbReference type="PROSITE" id="PS50048"/>
    </source>
</evidence>
<dbReference type="InterPro" id="IPR001138">
    <property type="entry name" value="Zn2Cys6_DnaBD"/>
</dbReference>
<evidence type="ECO:0000256" key="2">
    <source>
        <dbReference type="ARBA" id="ARBA00023242"/>
    </source>
</evidence>
<dbReference type="Gene3D" id="4.10.240.10">
    <property type="entry name" value="Zn(2)-C6 fungal-type DNA-binding domain"/>
    <property type="match status" value="1"/>
</dbReference>
<keyword evidence="2" id="KW-0539">Nucleus</keyword>